<sequence length="426" mass="42534">MTAAPPPGLAPRPGGPVADGCTDWSALSVPALWASLADVGDRRGWQQCATWRRAVEGVAVQRERLAACRAALVRRWPPERSPAAAAFVARIDELTRSMTEAEAAGTSTVHGLAGLLEALEEAQRRIAPLHREYLRASADLTPRFWSDEESRLNDRARAVMAGADARVRQETARLRPMPTYEHDRNIGPVHAGRLPPRGADAVPQPERPAPPGGGGAGGAHLSGGTAPAPDGGPPRAAGLPTGEPAPPPVPGATGPVPPAGTWRPVHPPPPPGTRPTAPPGAAAPGTALPGTTAPPCTAPAPGTAGSSGAAGPSGTAAGAGRPRGAGLAVPGPDGVIRGHAGQVPPGEAAVRSPGRPPAGGPPGPGQPLLAGGPAGAAPQGAARSGARTPYRPHDVQWTVRTAGPAVIDTPPEAGPHDPGPGKVIGP</sequence>
<reference evidence="2" key="1">
    <citation type="journal article" date="2014" name="Int. J. Syst. Evol. Microbiol.">
        <title>Complete genome sequence of Corynebacterium casei LMG S-19264T (=DSM 44701T), isolated from a smear-ripened cheese.</title>
        <authorList>
            <consortium name="US DOE Joint Genome Institute (JGI-PGF)"/>
            <person name="Walter F."/>
            <person name="Albersmeier A."/>
            <person name="Kalinowski J."/>
            <person name="Ruckert C."/>
        </authorList>
    </citation>
    <scope>NUCLEOTIDE SEQUENCE</scope>
    <source>
        <strain evidence="2">JCM 3091</strain>
    </source>
</reference>
<dbReference type="Proteomes" id="UP000662200">
    <property type="component" value="Unassembled WGS sequence"/>
</dbReference>
<gene>
    <name evidence="2" type="ORF">GCM10010124_14570</name>
</gene>
<feature type="compositionally biased region" description="Low complexity" evidence="1">
    <location>
        <begin position="279"/>
        <end position="332"/>
    </location>
</feature>
<evidence type="ECO:0000256" key="1">
    <source>
        <dbReference type="SAM" id="MobiDB-lite"/>
    </source>
</evidence>
<comment type="caution">
    <text evidence="2">The sequence shown here is derived from an EMBL/GenBank/DDBJ whole genome shotgun (WGS) entry which is preliminary data.</text>
</comment>
<feature type="compositionally biased region" description="Low complexity" evidence="1">
    <location>
        <begin position="222"/>
        <end position="242"/>
    </location>
</feature>
<accession>A0A8J3BJ46</accession>
<organism evidence="2 3">
    <name type="scientific">Pilimelia terevasa</name>
    <dbReference type="NCBI Taxonomy" id="53372"/>
    <lineage>
        <taxon>Bacteria</taxon>
        <taxon>Bacillati</taxon>
        <taxon>Actinomycetota</taxon>
        <taxon>Actinomycetes</taxon>
        <taxon>Micromonosporales</taxon>
        <taxon>Micromonosporaceae</taxon>
        <taxon>Pilimelia</taxon>
    </lineage>
</organism>
<feature type="compositionally biased region" description="Pro residues" evidence="1">
    <location>
        <begin position="243"/>
        <end position="258"/>
    </location>
</feature>
<protein>
    <submittedName>
        <fullName evidence="2">Uncharacterized protein</fullName>
    </submittedName>
</protein>
<dbReference type="AlphaFoldDB" id="A0A8J3BJ46"/>
<evidence type="ECO:0000313" key="2">
    <source>
        <dbReference type="EMBL" id="GGK23133.1"/>
    </source>
</evidence>
<evidence type="ECO:0000313" key="3">
    <source>
        <dbReference type="Proteomes" id="UP000662200"/>
    </source>
</evidence>
<proteinExistence type="predicted"/>
<feature type="compositionally biased region" description="Low complexity" evidence="1">
    <location>
        <begin position="366"/>
        <end position="387"/>
    </location>
</feature>
<feature type="compositionally biased region" description="Pro residues" evidence="1">
    <location>
        <begin position="265"/>
        <end position="278"/>
    </location>
</feature>
<name>A0A8J3BJ46_9ACTN</name>
<feature type="region of interest" description="Disordered" evidence="1">
    <location>
        <begin position="175"/>
        <end position="426"/>
    </location>
</feature>
<dbReference type="RefSeq" id="WP_189113448.1">
    <property type="nucleotide sequence ID" value="NZ_BMQC01000004.1"/>
</dbReference>
<feature type="compositionally biased region" description="Gly residues" evidence="1">
    <location>
        <begin position="212"/>
        <end position="221"/>
    </location>
</feature>
<reference evidence="2" key="2">
    <citation type="submission" date="2020-09" db="EMBL/GenBank/DDBJ databases">
        <authorList>
            <person name="Sun Q."/>
            <person name="Ohkuma M."/>
        </authorList>
    </citation>
    <scope>NUCLEOTIDE SEQUENCE</scope>
    <source>
        <strain evidence="2">JCM 3091</strain>
    </source>
</reference>
<dbReference type="EMBL" id="BMQC01000004">
    <property type="protein sequence ID" value="GGK23133.1"/>
    <property type="molecule type" value="Genomic_DNA"/>
</dbReference>
<keyword evidence="3" id="KW-1185">Reference proteome</keyword>
<feature type="compositionally biased region" description="Pro residues" evidence="1">
    <location>
        <begin position="354"/>
        <end position="365"/>
    </location>
</feature>